<evidence type="ECO:0000313" key="3">
    <source>
        <dbReference type="Proteomes" id="UP000249123"/>
    </source>
</evidence>
<dbReference type="PANTHER" id="PTHR43685">
    <property type="entry name" value="GLYCOSYLTRANSFERASE"/>
    <property type="match status" value="1"/>
</dbReference>
<keyword evidence="3" id="KW-1185">Reference proteome</keyword>
<proteinExistence type="predicted"/>
<dbReference type="Gene3D" id="3.90.550.10">
    <property type="entry name" value="Spore Coat Polysaccharide Biosynthesis Protein SpsA, Chain A"/>
    <property type="match status" value="1"/>
</dbReference>
<name>A0A8B2PSL1_9PROT</name>
<comment type="caution">
    <text evidence="2">The sequence shown here is derived from an EMBL/GenBank/DDBJ whole genome shotgun (WGS) entry which is preliminary data.</text>
</comment>
<organism evidence="2 3">
    <name type="scientific">Hyphomonas pacifica</name>
    <dbReference type="NCBI Taxonomy" id="1280941"/>
    <lineage>
        <taxon>Bacteria</taxon>
        <taxon>Pseudomonadati</taxon>
        <taxon>Pseudomonadota</taxon>
        <taxon>Alphaproteobacteria</taxon>
        <taxon>Hyphomonadales</taxon>
        <taxon>Hyphomonadaceae</taxon>
        <taxon>Hyphomonas</taxon>
    </lineage>
</organism>
<dbReference type="AlphaFoldDB" id="A0A8B2PSL1"/>
<dbReference type="SUPFAM" id="SSF53448">
    <property type="entry name" value="Nucleotide-diphospho-sugar transferases"/>
    <property type="match status" value="1"/>
</dbReference>
<gene>
    <name evidence="2" type="ORF">HY3_15235</name>
</gene>
<sequence>MTFDTNKIAIIVPLYNDAENIERAVLSAVSQDVPAGYSIEIHIVDDCSTDDGPAVARRLADAHDQVFFLQQDVNMGPSAARNLALEKTDAAWFTPLDSDDIIEPQRIARLLEIALREEMDLVADNLLISMESTPDKAERPLWPGKPEGVVALTASLFVERSFDVDIPRSELGYLKPLINRASTHLGARPYIDALRFGEDFELYTRILLNGAKACLVDPLGYYLVCREGSASHTQSGRDHERLACISRQMLKHPGITPGARSALRRHAIYSEKEAAWWRMIDAVKQRKLGLMLSAFAFSPAASLHVIGNLGKEVIRRSKPA</sequence>
<feature type="domain" description="Glycosyltransferase 2-like" evidence="1">
    <location>
        <begin position="10"/>
        <end position="134"/>
    </location>
</feature>
<dbReference type="RefSeq" id="WP_112063335.1">
    <property type="nucleotide sequence ID" value="NZ_AWFB01000035.1"/>
</dbReference>
<dbReference type="PANTHER" id="PTHR43685:SF2">
    <property type="entry name" value="GLYCOSYLTRANSFERASE 2-LIKE DOMAIN-CONTAINING PROTEIN"/>
    <property type="match status" value="1"/>
</dbReference>
<accession>A0A8B2PSL1</accession>
<evidence type="ECO:0000259" key="1">
    <source>
        <dbReference type="Pfam" id="PF00535"/>
    </source>
</evidence>
<dbReference type="Proteomes" id="UP000249123">
    <property type="component" value="Unassembled WGS sequence"/>
</dbReference>
<reference evidence="2 3" key="1">
    <citation type="submission" date="2013-04" db="EMBL/GenBank/DDBJ databases">
        <title>Hyphomonas sp. T24B3 Genome Sequencing.</title>
        <authorList>
            <person name="Lai Q."/>
            <person name="Shao Z."/>
        </authorList>
    </citation>
    <scope>NUCLEOTIDE SEQUENCE [LARGE SCALE GENOMIC DNA]</scope>
    <source>
        <strain evidence="2 3">T24B3</strain>
    </source>
</reference>
<dbReference type="InterPro" id="IPR050834">
    <property type="entry name" value="Glycosyltransf_2"/>
</dbReference>
<dbReference type="InterPro" id="IPR001173">
    <property type="entry name" value="Glyco_trans_2-like"/>
</dbReference>
<dbReference type="CDD" id="cd00761">
    <property type="entry name" value="Glyco_tranf_GTA_type"/>
    <property type="match status" value="1"/>
</dbReference>
<dbReference type="EMBL" id="AWFB01000035">
    <property type="protein sequence ID" value="RAN32211.1"/>
    <property type="molecule type" value="Genomic_DNA"/>
</dbReference>
<dbReference type="InterPro" id="IPR029044">
    <property type="entry name" value="Nucleotide-diphossugar_trans"/>
</dbReference>
<protein>
    <recommendedName>
        <fullName evidence="1">Glycosyltransferase 2-like domain-containing protein</fullName>
    </recommendedName>
</protein>
<evidence type="ECO:0000313" key="2">
    <source>
        <dbReference type="EMBL" id="RAN32211.1"/>
    </source>
</evidence>
<dbReference type="Pfam" id="PF00535">
    <property type="entry name" value="Glycos_transf_2"/>
    <property type="match status" value="1"/>
</dbReference>